<proteinExistence type="predicted"/>
<sequence length="386" mass="42139">MTIDIAGGRHRDALPKRDAGAGARARMKIVQVLESSATGTLSMVCLIANRLAREGHDVHVVYSLRPDTPANFHALFDATVKLRHIQMKGVPLLPMLLELRRTLVGIGPDVVHLHSSFAGFLGRIGTLFALREAAFFYSPHCISFMRRDISAFKRAAFVALERIACAKRCLYVACSDSERDAVRVHLRQPVVVVENAVGAMPAPAAEPDGARETVLRIVTVGGIRVQKNPRLFAEIARRLCGSRVRFAWIGDGDAALKAELRDAGVEVAGWLGRGEVVARLRRTDVYLSTSSWEGMPVSVIEAMLLGLPVVASACAGNVDVVRHLQTGAIFRGADDAVELLASLERDAALRARLAHAARQEARERFGEARFFRQLARVYASRPARVS</sequence>
<dbReference type="Proteomes" id="UP000001812">
    <property type="component" value="Chromosome I"/>
</dbReference>
<dbReference type="InterPro" id="IPR050194">
    <property type="entry name" value="Glycosyltransferase_grp1"/>
</dbReference>
<reference evidence="3" key="1">
    <citation type="submission" date="2009-05" db="EMBL/GenBank/DDBJ databases">
        <authorList>
            <person name="Harkins D.M."/>
            <person name="DeShazer D."/>
            <person name="Woods D.E."/>
            <person name="Brinkac L.M."/>
            <person name="Brown K.A."/>
            <person name="Hung G.C."/>
            <person name="Tuanyok A."/>
            <person name="Zhang B."/>
            <person name="Nierman W.C."/>
        </authorList>
    </citation>
    <scope>NUCLEOTIDE SEQUENCE [LARGE SCALE GENOMIC DNA]</scope>
    <source>
        <strain evidence="3">1710a</strain>
    </source>
</reference>
<dbReference type="EC" id="2.4.1.-" evidence="3"/>
<dbReference type="PANTHER" id="PTHR45947">
    <property type="entry name" value="SULFOQUINOVOSYL TRANSFERASE SQD2"/>
    <property type="match status" value="1"/>
</dbReference>
<dbReference type="Pfam" id="PF13439">
    <property type="entry name" value="Glyco_transf_4"/>
    <property type="match status" value="1"/>
</dbReference>
<dbReference type="AlphaFoldDB" id="A0A0E1WAT8"/>
<name>A0A0E1WAT8_BURPE</name>
<dbReference type="Pfam" id="PF00534">
    <property type="entry name" value="Glycos_transf_1"/>
    <property type="match status" value="1"/>
</dbReference>
<organism evidence="3">
    <name type="scientific">Burkholderia pseudomallei 1710a</name>
    <dbReference type="NCBI Taxonomy" id="320371"/>
    <lineage>
        <taxon>Bacteria</taxon>
        <taxon>Pseudomonadati</taxon>
        <taxon>Pseudomonadota</taxon>
        <taxon>Betaproteobacteria</taxon>
        <taxon>Burkholderiales</taxon>
        <taxon>Burkholderiaceae</taxon>
        <taxon>Burkholderia</taxon>
        <taxon>pseudomallei group</taxon>
    </lineage>
</organism>
<dbReference type="PANTHER" id="PTHR45947:SF3">
    <property type="entry name" value="SULFOQUINOVOSYL TRANSFERASE SQD2"/>
    <property type="match status" value="1"/>
</dbReference>
<evidence type="ECO:0000259" key="1">
    <source>
        <dbReference type="Pfam" id="PF00534"/>
    </source>
</evidence>
<dbReference type="HOGENOM" id="CLU_009583_0_1_4"/>
<dbReference type="GO" id="GO:0016757">
    <property type="term" value="F:glycosyltransferase activity"/>
    <property type="evidence" value="ECO:0007669"/>
    <property type="project" value="UniProtKB-KW"/>
</dbReference>
<dbReference type="RefSeq" id="WP_004527647.1">
    <property type="nucleotide sequence ID" value="NZ_CM000832.1"/>
</dbReference>
<keyword evidence="3" id="KW-0328">Glycosyltransferase</keyword>
<gene>
    <name evidence="3" type="ORF">BURPS1710A_3745</name>
</gene>
<protein>
    <submittedName>
        <fullName evidence="3">Glycosyl transferase, group 1 family</fullName>
        <ecNumber evidence="3">2.4.1.-</ecNumber>
    </submittedName>
</protein>
<feature type="domain" description="Glycosyl transferase family 1" evidence="1">
    <location>
        <begin position="211"/>
        <end position="359"/>
    </location>
</feature>
<dbReference type="InterPro" id="IPR028098">
    <property type="entry name" value="Glyco_trans_4-like_N"/>
</dbReference>
<feature type="domain" description="Glycosyltransferase subfamily 4-like N-terminal" evidence="2">
    <location>
        <begin position="44"/>
        <end position="197"/>
    </location>
</feature>
<evidence type="ECO:0000313" key="3">
    <source>
        <dbReference type="EMBL" id="EET09436.1"/>
    </source>
</evidence>
<dbReference type="InterPro" id="IPR001296">
    <property type="entry name" value="Glyco_trans_1"/>
</dbReference>
<dbReference type="SUPFAM" id="SSF53756">
    <property type="entry name" value="UDP-Glycosyltransferase/glycogen phosphorylase"/>
    <property type="match status" value="1"/>
</dbReference>
<evidence type="ECO:0000259" key="2">
    <source>
        <dbReference type="Pfam" id="PF13439"/>
    </source>
</evidence>
<dbReference type="EMBL" id="CM000832">
    <property type="protein sequence ID" value="EET09436.1"/>
    <property type="molecule type" value="Genomic_DNA"/>
</dbReference>
<dbReference type="Gene3D" id="3.40.50.2000">
    <property type="entry name" value="Glycogen Phosphorylase B"/>
    <property type="match status" value="2"/>
</dbReference>
<accession>A0A0E1WAT8</accession>
<keyword evidence="3" id="KW-0808">Transferase</keyword>